<protein>
    <recommendedName>
        <fullName evidence="5">EF-hand domain-containing protein</fullName>
    </recommendedName>
</protein>
<dbReference type="SUPFAM" id="SSF47473">
    <property type="entry name" value="EF-hand"/>
    <property type="match status" value="1"/>
</dbReference>
<feature type="domain" description="EF-hand" evidence="5">
    <location>
        <begin position="87"/>
        <end position="122"/>
    </location>
</feature>
<evidence type="ECO:0000313" key="7">
    <source>
        <dbReference type="EnsemblPlants" id="PAC:32953496.CDS.1"/>
    </source>
</evidence>
<dbReference type="SMART" id="SM00054">
    <property type="entry name" value="EFh"/>
    <property type="match status" value="4"/>
</dbReference>
<dbReference type="CDD" id="cd00051">
    <property type="entry name" value="EFh"/>
    <property type="match status" value="2"/>
</dbReference>
<sequence length="236" mass="26053">MMRLVSFGKSKKLQTSRSMDPTYVTEQSPKAVEKTTGKSNHEMQLERSNSKGRNFITRLTSMGSLKVKRTKSGIVSQALNAPCTIHCSEAELEAAFKVFDANGDGRICITELGKVLGSLSGCEVTEQELQLIMNDVDKNQDGFISLEQFKAANKTLTSHLADNETPKEDSIREAFATFDKDGNNLISADELRAVMQSLGDKGYSLEDCRRMISNVDQDGDGFVDFKEFQSLLTAKS</sequence>
<dbReference type="Gramene" id="Pp3c5_10920V3.1">
    <property type="protein sequence ID" value="PAC:32953496.CDS.1"/>
    <property type="gene ID" value="Pp3c5_10920"/>
</dbReference>
<dbReference type="STRING" id="3218.A0A2K1KJ84"/>
<reference evidence="6 8" key="1">
    <citation type="journal article" date="2008" name="Science">
        <title>The Physcomitrella genome reveals evolutionary insights into the conquest of land by plants.</title>
        <authorList>
            <person name="Rensing S."/>
            <person name="Lang D."/>
            <person name="Zimmer A."/>
            <person name="Terry A."/>
            <person name="Salamov A."/>
            <person name="Shapiro H."/>
            <person name="Nishiyama T."/>
            <person name="Perroud P.-F."/>
            <person name="Lindquist E."/>
            <person name="Kamisugi Y."/>
            <person name="Tanahashi T."/>
            <person name="Sakakibara K."/>
            <person name="Fujita T."/>
            <person name="Oishi K."/>
            <person name="Shin-I T."/>
            <person name="Kuroki Y."/>
            <person name="Toyoda A."/>
            <person name="Suzuki Y."/>
            <person name="Hashimoto A."/>
            <person name="Yamaguchi K."/>
            <person name="Sugano A."/>
            <person name="Kohara Y."/>
            <person name="Fujiyama A."/>
            <person name="Anterola A."/>
            <person name="Aoki S."/>
            <person name="Ashton N."/>
            <person name="Barbazuk W.B."/>
            <person name="Barker E."/>
            <person name="Bennetzen J."/>
            <person name="Bezanilla M."/>
            <person name="Blankenship R."/>
            <person name="Cho S.H."/>
            <person name="Dutcher S."/>
            <person name="Estelle M."/>
            <person name="Fawcett J.A."/>
            <person name="Gundlach H."/>
            <person name="Hanada K."/>
            <person name="Heyl A."/>
            <person name="Hicks K.A."/>
            <person name="Hugh J."/>
            <person name="Lohr M."/>
            <person name="Mayer K."/>
            <person name="Melkozernov A."/>
            <person name="Murata T."/>
            <person name="Nelson D."/>
            <person name="Pils B."/>
            <person name="Prigge M."/>
            <person name="Reiss B."/>
            <person name="Renner T."/>
            <person name="Rombauts S."/>
            <person name="Rushton P."/>
            <person name="Sanderfoot A."/>
            <person name="Schween G."/>
            <person name="Shiu S.-H."/>
            <person name="Stueber K."/>
            <person name="Theodoulou F.L."/>
            <person name="Tu H."/>
            <person name="Van de Peer Y."/>
            <person name="Verrier P.J."/>
            <person name="Waters E."/>
            <person name="Wood A."/>
            <person name="Yang L."/>
            <person name="Cove D."/>
            <person name="Cuming A."/>
            <person name="Hasebe M."/>
            <person name="Lucas S."/>
            <person name="Mishler D.B."/>
            <person name="Reski R."/>
            <person name="Grigoriev I."/>
            <person name="Quatrano R.S."/>
            <person name="Boore J.L."/>
        </authorList>
    </citation>
    <scope>NUCLEOTIDE SEQUENCE [LARGE SCALE GENOMIC DNA]</scope>
    <source>
        <strain evidence="7 8">cv. Gransden 2004</strain>
    </source>
</reference>
<dbReference type="Gene3D" id="1.10.238.10">
    <property type="entry name" value="EF-hand"/>
    <property type="match status" value="2"/>
</dbReference>
<evidence type="ECO:0000259" key="5">
    <source>
        <dbReference type="PROSITE" id="PS50222"/>
    </source>
</evidence>
<feature type="domain" description="EF-hand" evidence="5">
    <location>
        <begin position="203"/>
        <end position="236"/>
    </location>
</feature>
<dbReference type="InterPro" id="IPR039647">
    <property type="entry name" value="EF_hand_pair_protein_CML-like"/>
</dbReference>
<dbReference type="InterPro" id="IPR018247">
    <property type="entry name" value="EF_Hand_1_Ca_BS"/>
</dbReference>
<name>A0A2K1KJ84_PHYPA</name>
<dbReference type="PANTHER" id="PTHR10891">
    <property type="entry name" value="EF-HAND CALCIUM-BINDING DOMAIN CONTAINING PROTEIN"/>
    <property type="match status" value="1"/>
</dbReference>
<dbReference type="InterPro" id="IPR002048">
    <property type="entry name" value="EF_hand_dom"/>
</dbReference>
<proteinExistence type="predicted"/>
<keyword evidence="3" id="KW-0106">Calcium</keyword>
<dbReference type="GeneID" id="112282069"/>
<dbReference type="FunFam" id="1.10.238.10:FF:000001">
    <property type="entry name" value="Calmodulin 1"/>
    <property type="match status" value="1"/>
</dbReference>
<reference evidence="7" key="3">
    <citation type="submission" date="2020-12" db="UniProtKB">
        <authorList>
            <consortium name="EnsemblPlants"/>
        </authorList>
    </citation>
    <scope>IDENTIFICATION</scope>
</reference>
<keyword evidence="2" id="KW-0677">Repeat</keyword>
<dbReference type="GO" id="GO:0005509">
    <property type="term" value="F:calcium ion binding"/>
    <property type="evidence" value="ECO:0007669"/>
    <property type="project" value="InterPro"/>
</dbReference>
<gene>
    <name evidence="7" type="primary">LOC112282069</name>
    <name evidence="6" type="ORF">PHYPA_007512</name>
</gene>
<accession>A0A2K1KJ84</accession>
<evidence type="ECO:0000313" key="6">
    <source>
        <dbReference type="EMBL" id="PNR53837.1"/>
    </source>
</evidence>
<dbReference type="PaxDb" id="3218-PP1S263_45V6.1"/>
<feature type="compositionally biased region" description="Basic and acidic residues" evidence="4">
    <location>
        <begin position="31"/>
        <end position="47"/>
    </location>
</feature>
<feature type="domain" description="EF-hand" evidence="5">
    <location>
        <begin position="124"/>
        <end position="159"/>
    </location>
</feature>
<dbReference type="InterPro" id="IPR011992">
    <property type="entry name" value="EF-hand-dom_pair"/>
</dbReference>
<dbReference type="PROSITE" id="PS50222">
    <property type="entry name" value="EF_HAND_2"/>
    <property type="match status" value="4"/>
</dbReference>
<organism evidence="6">
    <name type="scientific">Physcomitrium patens</name>
    <name type="common">Spreading-leaved earth moss</name>
    <name type="synonym">Physcomitrella patens</name>
    <dbReference type="NCBI Taxonomy" id="3218"/>
    <lineage>
        <taxon>Eukaryota</taxon>
        <taxon>Viridiplantae</taxon>
        <taxon>Streptophyta</taxon>
        <taxon>Embryophyta</taxon>
        <taxon>Bryophyta</taxon>
        <taxon>Bryophytina</taxon>
        <taxon>Bryopsida</taxon>
        <taxon>Funariidae</taxon>
        <taxon>Funariales</taxon>
        <taxon>Funariaceae</taxon>
        <taxon>Physcomitrium</taxon>
    </lineage>
</organism>
<keyword evidence="8" id="KW-1185">Reference proteome</keyword>
<evidence type="ECO:0000256" key="4">
    <source>
        <dbReference type="SAM" id="MobiDB-lite"/>
    </source>
</evidence>
<feature type="compositionally biased region" description="Polar residues" evidence="4">
    <location>
        <begin position="15"/>
        <end position="28"/>
    </location>
</feature>
<dbReference type="EnsemblPlants" id="Pp3c5_10920V3.2">
    <property type="protein sequence ID" value="PAC:32953497.CDS.1"/>
    <property type="gene ID" value="Pp3c5_10920"/>
</dbReference>
<dbReference type="Pfam" id="PF13499">
    <property type="entry name" value="EF-hand_7"/>
    <property type="match status" value="2"/>
</dbReference>
<evidence type="ECO:0000256" key="3">
    <source>
        <dbReference type="ARBA" id="ARBA00022837"/>
    </source>
</evidence>
<evidence type="ECO:0000313" key="8">
    <source>
        <dbReference type="Proteomes" id="UP000006727"/>
    </source>
</evidence>
<dbReference type="OrthoDB" id="26525at2759"/>
<dbReference type="EMBL" id="ABEU02000005">
    <property type="protein sequence ID" value="PNR53837.1"/>
    <property type="molecule type" value="Genomic_DNA"/>
</dbReference>
<evidence type="ECO:0000256" key="1">
    <source>
        <dbReference type="ARBA" id="ARBA00022723"/>
    </source>
</evidence>
<dbReference type="EnsemblPlants" id="Pp3c5_10920V3.1">
    <property type="protein sequence ID" value="PAC:32953496.CDS.1"/>
    <property type="gene ID" value="Pp3c5_10920"/>
</dbReference>
<evidence type="ECO:0000256" key="2">
    <source>
        <dbReference type="ARBA" id="ARBA00022737"/>
    </source>
</evidence>
<dbReference type="Proteomes" id="UP000006727">
    <property type="component" value="Chromosome 5"/>
</dbReference>
<dbReference type="PROSITE" id="PS00018">
    <property type="entry name" value="EF_HAND_1"/>
    <property type="match status" value="3"/>
</dbReference>
<dbReference type="RefSeq" id="XP_024375015.1">
    <property type="nucleotide sequence ID" value="XM_024519247.2"/>
</dbReference>
<keyword evidence="1" id="KW-0479">Metal-binding</keyword>
<feature type="region of interest" description="Disordered" evidence="4">
    <location>
        <begin position="1"/>
        <end position="47"/>
    </location>
</feature>
<feature type="domain" description="EF-hand" evidence="5">
    <location>
        <begin position="166"/>
        <end position="201"/>
    </location>
</feature>
<dbReference type="AlphaFoldDB" id="A0A2K1KJ84"/>
<dbReference type="Gramene" id="Pp3c5_10920V3.2">
    <property type="protein sequence ID" value="PAC:32953497.CDS.1"/>
    <property type="gene ID" value="Pp3c5_10920"/>
</dbReference>
<reference evidence="6 8" key="2">
    <citation type="journal article" date="2018" name="Plant J.">
        <title>The Physcomitrella patens chromosome-scale assembly reveals moss genome structure and evolution.</title>
        <authorList>
            <person name="Lang D."/>
            <person name="Ullrich K.K."/>
            <person name="Murat F."/>
            <person name="Fuchs J."/>
            <person name="Jenkins J."/>
            <person name="Haas F.B."/>
            <person name="Piednoel M."/>
            <person name="Gundlach H."/>
            <person name="Van Bel M."/>
            <person name="Meyberg R."/>
            <person name="Vives C."/>
            <person name="Morata J."/>
            <person name="Symeonidi A."/>
            <person name="Hiss M."/>
            <person name="Muchero W."/>
            <person name="Kamisugi Y."/>
            <person name="Saleh O."/>
            <person name="Blanc G."/>
            <person name="Decker E.L."/>
            <person name="van Gessel N."/>
            <person name="Grimwood J."/>
            <person name="Hayes R.D."/>
            <person name="Graham S.W."/>
            <person name="Gunter L.E."/>
            <person name="McDaniel S.F."/>
            <person name="Hoernstein S.N.W."/>
            <person name="Larsson A."/>
            <person name="Li F.W."/>
            <person name="Perroud P.F."/>
            <person name="Phillips J."/>
            <person name="Ranjan P."/>
            <person name="Rokshar D.S."/>
            <person name="Rothfels C.J."/>
            <person name="Schneider L."/>
            <person name="Shu S."/>
            <person name="Stevenson D.W."/>
            <person name="Thummler F."/>
            <person name="Tillich M."/>
            <person name="Villarreal Aguilar J.C."/>
            <person name="Widiez T."/>
            <person name="Wong G.K."/>
            <person name="Wymore A."/>
            <person name="Zhang Y."/>
            <person name="Zimmer A.D."/>
            <person name="Quatrano R.S."/>
            <person name="Mayer K.F.X."/>
            <person name="Goodstein D."/>
            <person name="Casacuberta J.M."/>
            <person name="Vandepoele K."/>
            <person name="Reski R."/>
            <person name="Cuming A.C."/>
            <person name="Tuskan G.A."/>
            <person name="Maumus F."/>
            <person name="Salse J."/>
            <person name="Schmutz J."/>
            <person name="Rensing S.A."/>
        </authorList>
    </citation>
    <scope>NUCLEOTIDE SEQUENCE [LARGE SCALE GENOMIC DNA]</scope>
    <source>
        <strain evidence="7 8">cv. Gransden 2004</strain>
    </source>
</reference>